<reference evidence="1 2" key="1">
    <citation type="submission" date="2019-08" db="EMBL/GenBank/DDBJ databases">
        <title>Genomes of Antarctic Bizionia species.</title>
        <authorList>
            <person name="Bowman J.P."/>
        </authorList>
    </citation>
    <scope>NUCLEOTIDE SEQUENCE [LARGE SCALE GENOMIC DNA]</scope>
    <source>
        <strain evidence="1 2">ADA-4</strain>
    </source>
</reference>
<gene>
    <name evidence="1" type="ORF">ES674_09835</name>
</gene>
<dbReference type="GO" id="GO:0016740">
    <property type="term" value="F:transferase activity"/>
    <property type="evidence" value="ECO:0007669"/>
    <property type="project" value="UniProtKB-KW"/>
</dbReference>
<dbReference type="Pfam" id="PF13469">
    <property type="entry name" value="Sulfotransfer_3"/>
    <property type="match status" value="1"/>
</dbReference>
<proteinExistence type="predicted"/>
<dbReference type="RefSeq" id="WP_148403858.1">
    <property type="nucleotide sequence ID" value="NZ_VSKK01000002.1"/>
</dbReference>
<dbReference type="SUPFAM" id="SSF52540">
    <property type="entry name" value="P-loop containing nucleoside triphosphate hydrolases"/>
    <property type="match status" value="1"/>
</dbReference>
<dbReference type="OrthoDB" id="9814490at2"/>
<dbReference type="EMBL" id="VSKK01000002">
    <property type="protein sequence ID" value="TYB76993.1"/>
    <property type="molecule type" value="Genomic_DNA"/>
</dbReference>
<comment type="caution">
    <text evidence="1">The sequence shown here is derived from an EMBL/GenBank/DDBJ whole genome shotgun (WGS) entry which is preliminary data.</text>
</comment>
<evidence type="ECO:0000313" key="2">
    <source>
        <dbReference type="Proteomes" id="UP000323720"/>
    </source>
</evidence>
<name>A0A5D0R6D3_9FLAO</name>
<keyword evidence="1" id="KW-0808">Transferase</keyword>
<accession>A0A5D0R6D3</accession>
<evidence type="ECO:0000313" key="1">
    <source>
        <dbReference type="EMBL" id="TYB76993.1"/>
    </source>
</evidence>
<dbReference type="AlphaFoldDB" id="A0A5D0R6D3"/>
<keyword evidence="2" id="KW-1185">Reference proteome</keyword>
<dbReference type="Proteomes" id="UP000323720">
    <property type="component" value="Unassembled WGS sequence"/>
</dbReference>
<dbReference type="Gene3D" id="3.40.50.300">
    <property type="entry name" value="P-loop containing nucleotide triphosphate hydrolases"/>
    <property type="match status" value="1"/>
</dbReference>
<sequence>MAIKKIKNRIKVVKVLVENYFLKLFGYTYKGKRNQPIVFILSTGRCGSTSIKNVFNQHSKFIAFHEVIPDLIQLSTQLAENANREKEIYSKLDAIFSERIWEGKRGEIIVHSDHRLWNLVPYLSRYFKHAFFIHLIRNPSDSVKSYIQRDWHLPTSTETTINQFDKYRLYGDKVHAMPVEAWEHLNQTERCLWYWNYVNTAIAKDLNSLDINTWGVVKLETFIDDMNQVIKTKFQLEADFFFKDEITNRSKKEIKSDAILAGIEKTIQERNEDLFLNYYPNYKQ</sequence>
<dbReference type="InterPro" id="IPR027417">
    <property type="entry name" value="P-loop_NTPase"/>
</dbReference>
<protein>
    <submittedName>
        <fullName evidence="1">Sulfotransferase</fullName>
    </submittedName>
</protein>
<organism evidence="1 2">
    <name type="scientific">Bizionia myxarmorum</name>
    <dbReference type="NCBI Taxonomy" id="291186"/>
    <lineage>
        <taxon>Bacteria</taxon>
        <taxon>Pseudomonadati</taxon>
        <taxon>Bacteroidota</taxon>
        <taxon>Flavobacteriia</taxon>
        <taxon>Flavobacteriales</taxon>
        <taxon>Flavobacteriaceae</taxon>
        <taxon>Bizionia</taxon>
    </lineage>
</organism>